<comment type="caution">
    <text evidence="5">The sequence shown here is derived from an EMBL/GenBank/DDBJ whole genome shotgun (WGS) entry which is preliminary data.</text>
</comment>
<dbReference type="InterPro" id="IPR002052">
    <property type="entry name" value="DNA_methylase_N6_adenine_CS"/>
</dbReference>
<dbReference type="CDD" id="cd11715">
    <property type="entry name" value="THUMP_AdoMetMT"/>
    <property type="match status" value="1"/>
</dbReference>
<reference evidence="5" key="2">
    <citation type="journal article" date="2021" name="PeerJ">
        <title>Extensive microbial diversity within the chicken gut microbiome revealed by metagenomics and culture.</title>
        <authorList>
            <person name="Gilroy R."/>
            <person name="Ravi A."/>
            <person name="Getino M."/>
            <person name="Pursley I."/>
            <person name="Horton D.L."/>
            <person name="Alikhan N.F."/>
            <person name="Baker D."/>
            <person name="Gharbi K."/>
            <person name="Hall N."/>
            <person name="Watson M."/>
            <person name="Adriaenssens E.M."/>
            <person name="Foster-Nyarko E."/>
            <person name="Jarju S."/>
            <person name="Secka A."/>
            <person name="Antonio M."/>
            <person name="Oren A."/>
            <person name="Chaudhuri R.R."/>
            <person name="La Ragione R."/>
            <person name="Hildebrand F."/>
            <person name="Pallen M.J."/>
        </authorList>
    </citation>
    <scope>NUCLEOTIDE SEQUENCE</scope>
    <source>
        <strain evidence="5">CHK199-13235</strain>
    </source>
</reference>
<dbReference type="PRINTS" id="PR00507">
    <property type="entry name" value="N12N6MTFRASE"/>
</dbReference>
<name>A0A9D1K056_9FIRM</name>
<dbReference type="EMBL" id="DVJP01000073">
    <property type="protein sequence ID" value="HIS77319.1"/>
    <property type="molecule type" value="Genomic_DNA"/>
</dbReference>
<dbReference type="InterPro" id="IPR053943">
    <property type="entry name" value="RlmKL-like_Mtase_CS"/>
</dbReference>
<evidence type="ECO:0000256" key="1">
    <source>
        <dbReference type="ARBA" id="ARBA00022603"/>
    </source>
</evidence>
<proteinExistence type="predicted"/>
<evidence type="ECO:0000256" key="3">
    <source>
        <dbReference type="PROSITE-ProRule" id="PRU00529"/>
    </source>
</evidence>
<gene>
    <name evidence="5" type="ORF">IAB51_11035</name>
</gene>
<dbReference type="GO" id="GO:0008990">
    <property type="term" value="F:rRNA (guanine-N2-)-methyltransferase activity"/>
    <property type="evidence" value="ECO:0007669"/>
    <property type="project" value="TreeGrafter"/>
</dbReference>
<dbReference type="Pfam" id="PF02926">
    <property type="entry name" value="THUMP"/>
    <property type="match status" value="1"/>
</dbReference>
<dbReference type="PANTHER" id="PTHR47313">
    <property type="entry name" value="RIBOSOMAL RNA LARGE SUBUNIT METHYLTRANSFERASE K/L"/>
    <property type="match status" value="1"/>
</dbReference>
<dbReference type="Pfam" id="PF22020">
    <property type="entry name" value="RlmL_1st"/>
    <property type="match status" value="1"/>
</dbReference>
<feature type="domain" description="THUMP" evidence="4">
    <location>
        <begin position="44"/>
        <end position="154"/>
    </location>
</feature>
<dbReference type="InterPro" id="IPR004114">
    <property type="entry name" value="THUMP_dom"/>
</dbReference>
<dbReference type="InterPro" id="IPR029063">
    <property type="entry name" value="SAM-dependent_MTases_sf"/>
</dbReference>
<dbReference type="SMART" id="SM00981">
    <property type="entry name" value="THUMP"/>
    <property type="match status" value="1"/>
</dbReference>
<dbReference type="InterPro" id="IPR054170">
    <property type="entry name" value="RlmL_1st"/>
</dbReference>
<evidence type="ECO:0000259" key="4">
    <source>
        <dbReference type="PROSITE" id="PS51165"/>
    </source>
</evidence>
<dbReference type="GO" id="GO:0070043">
    <property type="term" value="F:rRNA (guanine-N7-)-methyltransferase activity"/>
    <property type="evidence" value="ECO:0007669"/>
    <property type="project" value="TreeGrafter"/>
</dbReference>
<protein>
    <submittedName>
        <fullName evidence="5">Class I SAM-dependent RNA methyltransferase</fullName>
    </submittedName>
</protein>
<sequence>MEYQYAAPCHFGLESVLSGELKRMGAQNVAAIDGRVSFTGDFSILARANLNLRTAERVLLCLGEFEARSFTELFDQVRQLPFEEFIGKHDAFPVKGHSVHSQLHSVPDCQSIIKKAAVERLKEKYGLGWFEETGPVHQIQFTILKDKVSIYLDTSGAGLHKRGYRKNGNEAPIKETLAAGILDLMRVRRDSVFYDPFCGSGTFLIEAALKGMNIPAGINRNFAAQRWDCIPAKIWAEERTRGLDLVRRDAKFAAYGSDIDPKAVDLALFNANKAGIAPRVRVRTRSIREFRTVTDEGIIVTNPPYGERLLDVEEARKIYRDMGKAFERRDGFTYAIISPDEKFEQYFGRRASKRRKLYNGMLKCNLYCYVPRPGGRAAKTPRP</sequence>
<dbReference type="Pfam" id="PF01170">
    <property type="entry name" value="UPF0020"/>
    <property type="match status" value="1"/>
</dbReference>
<dbReference type="AlphaFoldDB" id="A0A9D1K056"/>
<keyword evidence="1 5" id="KW-0489">Methyltransferase</keyword>
<dbReference type="PROSITE" id="PS01261">
    <property type="entry name" value="UPF0020"/>
    <property type="match status" value="1"/>
</dbReference>
<accession>A0A9D1K056</accession>
<keyword evidence="2" id="KW-0808">Transferase</keyword>
<dbReference type="PANTHER" id="PTHR47313:SF1">
    <property type="entry name" value="RIBOSOMAL RNA LARGE SUBUNIT METHYLTRANSFERASE K_L"/>
    <property type="match status" value="1"/>
</dbReference>
<keyword evidence="3" id="KW-0694">RNA-binding</keyword>
<dbReference type="PROSITE" id="PS00092">
    <property type="entry name" value="N6_MTASE"/>
    <property type="match status" value="1"/>
</dbReference>
<dbReference type="GO" id="GO:0003723">
    <property type="term" value="F:RNA binding"/>
    <property type="evidence" value="ECO:0007669"/>
    <property type="project" value="UniProtKB-UniRule"/>
</dbReference>
<dbReference type="Proteomes" id="UP000824002">
    <property type="component" value="Unassembled WGS sequence"/>
</dbReference>
<organism evidence="5 6">
    <name type="scientific">Candidatus Merdivicinus excrementipullorum</name>
    <dbReference type="NCBI Taxonomy" id="2840867"/>
    <lineage>
        <taxon>Bacteria</taxon>
        <taxon>Bacillati</taxon>
        <taxon>Bacillota</taxon>
        <taxon>Clostridia</taxon>
        <taxon>Eubacteriales</taxon>
        <taxon>Oscillospiraceae</taxon>
        <taxon>Oscillospiraceae incertae sedis</taxon>
        <taxon>Candidatus Merdivicinus</taxon>
    </lineage>
</organism>
<dbReference type="Gene3D" id="3.40.50.150">
    <property type="entry name" value="Vaccinia Virus protein VP39"/>
    <property type="match status" value="1"/>
</dbReference>
<reference evidence="5" key="1">
    <citation type="submission" date="2020-10" db="EMBL/GenBank/DDBJ databases">
        <authorList>
            <person name="Gilroy R."/>
        </authorList>
    </citation>
    <scope>NUCLEOTIDE SEQUENCE</scope>
    <source>
        <strain evidence="5">CHK199-13235</strain>
    </source>
</reference>
<evidence type="ECO:0000313" key="6">
    <source>
        <dbReference type="Proteomes" id="UP000824002"/>
    </source>
</evidence>
<dbReference type="SUPFAM" id="SSF53335">
    <property type="entry name" value="S-adenosyl-L-methionine-dependent methyltransferases"/>
    <property type="match status" value="1"/>
</dbReference>
<dbReference type="PROSITE" id="PS51165">
    <property type="entry name" value="THUMP"/>
    <property type="match status" value="1"/>
</dbReference>
<evidence type="ECO:0000313" key="5">
    <source>
        <dbReference type="EMBL" id="HIS77319.1"/>
    </source>
</evidence>
<dbReference type="InterPro" id="IPR000241">
    <property type="entry name" value="RlmKL-like_Mtase"/>
</dbReference>
<evidence type="ECO:0000256" key="2">
    <source>
        <dbReference type="ARBA" id="ARBA00022679"/>
    </source>
</evidence>
<dbReference type="Gene3D" id="3.30.2130.30">
    <property type="match status" value="1"/>
</dbReference>